<feature type="signal peptide" evidence="2">
    <location>
        <begin position="1"/>
        <end position="21"/>
    </location>
</feature>
<dbReference type="PANTHER" id="PTHR33731">
    <property type="entry name" value="PROTEIN, PUTATIVE-RELATED"/>
    <property type="match status" value="1"/>
</dbReference>
<reference evidence="3" key="2">
    <citation type="submission" date="2020-07" db="EMBL/GenBank/DDBJ databases">
        <authorList>
            <person name="Vera ALvarez R."/>
            <person name="Arias-Moreno D.M."/>
            <person name="Jimenez-Jacinto V."/>
            <person name="Jimenez-Bremont J.F."/>
            <person name="Swaminathan K."/>
            <person name="Moose S.P."/>
            <person name="Guerrero-Gonzalez M.L."/>
            <person name="Marino-Ramirez L."/>
            <person name="Landsman D."/>
            <person name="Rodriguez-Kessler M."/>
            <person name="Delgado-Sanchez P."/>
        </authorList>
    </citation>
    <scope>NUCLEOTIDE SEQUENCE</scope>
    <source>
        <tissue evidence="3">Cladode</tissue>
    </source>
</reference>
<dbReference type="PANTHER" id="PTHR33731:SF17">
    <property type="entry name" value="ORGAN-SPECIFIC PROTEIN P4-LIKE"/>
    <property type="match status" value="1"/>
</dbReference>
<accession>A0A7C9E898</accession>
<dbReference type="AlphaFoldDB" id="A0A7C9E898"/>
<reference evidence="3" key="1">
    <citation type="journal article" date="2013" name="J. Plant Res.">
        <title>Effect of fungi and light on seed germination of three Opuntia species from semiarid lands of central Mexico.</title>
        <authorList>
            <person name="Delgado-Sanchez P."/>
            <person name="Jimenez-Bremont J.F."/>
            <person name="Guerrero-Gonzalez Mde L."/>
            <person name="Flores J."/>
        </authorList>
    </citation>
    <scope>NUCLEOTIDE SEQUENCE</scope>
    <source>
        <tissue evidence="3">Cladode</tissue>
    </source>
</reference>
<dbReference type="Pfam" id="PF10950">
    <property type="entry name" value="Organ_specific"/>
    <property type="match status" value="1"/>
</dbReference>
<feature type="region of interest" description="Disordered" evidence="1">
    <location>
        <begin position="80"/>
        <end position="129"/>
    </location>
</feature>
<name>A0A7C9E898_OPUST</name>
<protein>
    <recommendedName>
        <fullName evidence="4">Organ specific protein</fullName>
    </recommendedName>
</protein>
<dbReference type="EMBL" id="GISG01201626">
    <property type="protein sequence ID" value="MBA4658726.1"/>
    <property type="molecule type" value="Transcribed_RNA"/>
</dbReference>
<keyword evidence="2" id="KW-0732">Signal</keyword>
<evidence type="ECO:0008006" key="4">
    <source>
        <dbReference type="Google" id="ProtNLM"/>
    </source>
</evidence>
<dbReference type="InterPro" id="IPR024489">
    <property type="entry name" value="Organ_specific_prot"/>
</dbReference>
<feature type="chain" id="PRO_5027902404" description="Organ specific protein" evidence="2">
    <location>
        <begin position="22"/>
        <end position="129"/>
    </location>
</feature>
<organism evidence="3">
    <name type="scientific">Opuntia streptacantha</name>
    <name type="common">Prickly pear cactus</name>
    <name type="synonym">Opuntia cardona</name>
    <dbReference type="NCBI Taxonomy" id="393608"/>
    <lineage>
        <taxon>Eukaryota</taxon>
        <taxon>Viridiplantae</taxon>
        <taxon>Streptophyta</taxon>
        <taxon>Embryophyta</taxon>
        <taxon>Tracheophyta</taxon>
        <taxon>Spermatophyta</taxon>
        <taxon>Magnoliopsida</taxon>
        <taxon>eudicotyledons</taxon>
        <taxon>Gunneridae</taxon>
        <taxon>Pentapetalae</taxon>
        <taxon>Caryophyllales</taxon>
        <taxon>Cactineae</taxon>
        <taxon>Cactaceae</taxon>
        <taxon>Opuntioideae</taxon>
        <taxon>Opuntia</taxon>
    </lineage>
</organism>
<evidence type="ECO:0000256" key="1">
    <source>
        <dbReference type="SAM" id="MobiDB-lite"/>
    </source>
</evidence>
<evidence type="ECO:0000256" key="2">
    <source>
        <dbReference type="SAM" id="SignalP"/>
    </source>
</evidence>
<evidence type="ECO:0000313" key="3">
    <source>
        <dbReference type="EMBL" id="MBA4658726.1"/>
    </source>
</evidence>
<feature type="compositionally biased region" description="Basic and acidic residues" evidence="1">
    <location>
        <begin position="94"/>
        <end position="120"/>
    </location>
</feature>
<proteinExistence type="predicted"/>
<sequence>MGFNIGFSYIFLFSFVLLVSASDGRKDLEKYWGEMMKGQAMPEAIKGLINLGSYENVEVKEYGPNGKKIFAGDFGPRPNFPLYQDDVNPNEVKSTNKDYNSHHDGPKPKDKKPYKDDFEPRPNISVYSD</sequence>